<organism evidence="7">
    <name type="scientific">Tetraodon nigroviridis</name>
    <name type="common">Spotted green pufferfish</name>
    <name type="synonym">Chelonodon nigroviridis</name>
    <dbReference type="NCBI Taxonomy" id="99883"/>
    <lineage>
        <taxon>Eukaryota</taxon>
        <taxon>Metazoa</taxon>
        <taxon>Chordata</taxon>
        <taxon>Craniata</taxon>
        <taxon>Vertebrata</taxon>
        <taxon>Euteleostomi</taxon>
        <taxon>Actinopterygii</taxon>
        <taxon>Neopterygii</taxon>
        <taxon>Teleostei</taxon>
        <taxon>Neoteleostei</taxon>
        <taxon>Acanthomorphata</taxon>
        <taxon>Eupercaria</taxon>
        <taxon>Tetraodontiformes</taxon>
        <taxon>Tetradontoidea</taxon>
        <taxon>Tetraodontidae</taxon>
        <taxon>Tetraodon</taxon>
    </lineage>
</organism>
<reference evidence="7" key="2">
    <citation type="submission" date="2004-02" db="EMBL/GenBank/DDBJ databases">
        <authorList>
            <consortium name="Genoscope"/>
            <consortium name="Whitehead Institute Centre for Genome Research"/>
        </authorList>
    </citation>
    <scope>NUCLEOTIDE SEQUENCE</scope>
</reference>
<dbReference type="Gene3D" id="3.30.505.10">
    <property type="entry name" value="SH2 domain"/>
    <property type="match status" value="1"/>
</dbReference>
<dbReference type="GO" id="GO:0001784">
    <property type="term" value="F:phosphotyrosine residue binding"/>
    <property type="evidence" value="ECO:0007669"/>
    <property type="project" value="InterPro"/>
</dbReference>
<dbReference type="SUPFAM" id="SSF55550">
    <property type="entry name" value="SH2 domain"/>
    <property type="match status" value="1"/>
</dbReference>
<feature type="domain" description="SH2" evidence="5">
    <location>
        <begin position="280"/>
        <end position="379"/>
    </location>
</feature>
<dbReference type="Pfam" id="PF00017">
    <property type="entry name" value="SH2"/>
    <property type="match status" value="1"/>
</dbReference>
<feature type="compositionally biased region" description="Low complexity" evidence="4">
    <location>
        <begin position="113"/>
        <end position="128"/>
    </location>
</feature>
<name>Q4RPN2_TETNG</name>
<proteinExistence type="predicted"/>
<keyword evidence="2" id="KW-0344">Guanine-nucleotide releasing factor</keyword>
<dbReference type="InterPro" id="IPR036860">
    <property type="entry name" value="SH2_dom_sf"/>
</dbReference>
<dbReference type="InterPro" id="IPR023578">
    <property type="entry name" value="Ras_GEF_dom_sf"/>
</dbReference>
<dbReference type="Gene3D" id="1.10.840.10">
    <property type="entry name" value="Ras guanine-nucleotide exchange factors catalytic domain"/>
    <property type="match status" value="1"/>
</dbReference>
<dbReference type="KEGG" id="tng:GSTEN00031006G001"/>
<dbReference type="InterPro" id="IPR051853">
    <property type="entry name" value="SH2-Ras-GEF_adapter"/>
</dbReference>
<dbReference type="AlphaFoldDB" id="Q4RPN2"/>
<dbReference type="SMART" id="SM00147">
    <property type="entry name" value="RasGEF"/>
    <property type="match status" value="1"/>
</dbReference>
<dbReference type="InterPro" id="IPR036964">
    <property type="entry name" value="RASGEF_cat_dom_sf"/>
</dbReference>
<dbReference type="OrthoDB" id="2412973at2759"/>
<evidence type="ECO:0000313" key="7">
    <source>
        <dbReference type="EMBL" id="CAG09650.1"/>
    </source>
</evidence>
<dbReference type="PROSITE" id="PS50001">
    <property type="entry name" value="SH2"/>
    <property type="match status" value="1"/>
</dbReference>
<feature type="region of interest" description="Disordered" evidence="4">
    <location>
        <begin position="403"/>
        <end position="425"/>
    </location>
</feature>
<dbReference type="EMBL" id="CAAE01015007">
    <property type="protein sequence ID" value="CAG09650.1"/>
    <property type="molecule type" value="Genomic_DNA"/>
</dbReference>
<keyword evidence="1 3" id="KW-0727">SH2 domain</keyword>
<comment type="caution">
    <text evidence="7">The sequence shown here is derived from an EMBL/GenBank/DDBJ whole genome shotgun (WGS) entry which is preliminary data.</text>
</comment>
<evidence type="ECO:0000259" key="6">
    <source>
        <dbReference type="PROSITE" id="PS50009"/>
    </source>
</evidence>
<evidence type="ECO:0000259" key="5">
    <source>
        <dbReference type="PROSITE" id="PS50001"/>
    </source>
</evidence>
<dbReference type="PANTHER" id="PTHR14247:SF6">
    <property type="entry name" value="SH2 DOMAIN-CONTAINING PROTEIN 3C"/>
    <property type="match status" value="1"/>
</dbReference>
<feature type="compositionally biased region" description="Basic and acidic residues" evidence="4">
    <location>
        <begin position="80"/>
        <end position="112"/>
    </location>
</feature>
<feature type="region of interest" description="Disordered" evidence="4">
    <location>
        <begin position="568"/>
        <end position="595"/>
    </location>
</feature>
<reference evidence="7" key="1">
    <citation type="journal article" date="2004" name="Nature">
        <title>Genome duplication in the teleost fish Tetraodon nigroviridis reveals the early vertebrate proto-karyotype.</title>
        <authorList>
            <person name="Jaillon O."/>
            <person name="Aury J.-M."/>
            <person name="Brunet F."/>
            <person name="Petit J.-L."/>
            <person name="Stange-Thomann N."/>
            <person name="Mauceli E."/>
            <person name="Bouneau L."/>
            <person name="Fischer C."/>
            <person name="Ozouf-Costaz C."/>
            <person name="Bernot A."/>
            <person name="Nicaud S."/>
            <person name="Jaffe D."/>
            <person name="Fisher S."/>
            <person name="Lutfalla G."/>
            <person name="Dossat C."/>
            <person name="Segurens B."/>
            <person name="Dasilva C."/>
            <person name="Salanoubat M."/>
            <person name="Levy M."/>
            <person name="Boudet N."/>
            <person name="Castellano S."/>
            <person name="Anthouard V."/>
            <person name="Jubin C."/>
            <person name="Castelli V."/>
            <person name="Katinka M."/>
            <person name="Vacherie B."/>
            <person name="Biemont C."/>
            <person name="Skalli Z."/>
            <person name="Cattolico L."/>
            <person name="Poulain J."/>
            <person name="De Berardinis V."/>
            <person name="Cruaud C."/>
            <person name="Duprat S."/>
            <person name="Brottier P."/>
            <person name="Coutanceau J.-P."/>
            <person name="Gouzy J."/>
            <person name="Parra G."/>
            <person name="Lardier G."/>
            <person name="Chapple C."/>
            <person name="McKernan K.J."/>
            <person name="McEwan P."/>
            <person name="Bosak S."/>
            <person name="Kellis M."/>
            <person name="Volff J.-N."/>
            <person name="Guigo R."/>
            <person name="Zody M.C."/>
            <person name="Mesirov J."/>
            <person name="Lindblad-Toh K."/>
            <person name="Birren B."/>
            <person name="Nusbaum C."/>
            <person name="Kahn D."/>
            <person name="Robinson-Rechavi M."/>
            <person name="Laudet V."/>
            <person name="Schachter V."/>
            <person name="Quetier F."/>
            <person name="Saurin W."/>
            <person name="Scarpelli C."/>
            <person name="Wincker P."/>
            <person name="Lander E.S."/>
            <person name="Weissenbach J."/>
            <person name="Roest Crollius H."/>
        </authorList>
    </citation>
    <scope>NUCLEOTIDE SEQUENCE [LARGE SCALE GENOMIC DNA]</scope>
</reference>
<dbReference type="InterPro" id="IPR044102">
    <property type="entry name" value="SH2_SHEP1/BCAR3/NSP1"/>
</dbReference>
<dbReference type="PANTHER" id="PTHR14247">
    <property type="entry name" value="BREAST CANCER ANTI-ESTROGEN RESISTANCE PROTEIN 3 HOMOLOG-LIKE PROTEIN"/>
    <property type="match status" value="1"/>
</dbReference>
<dbReference type="InterPro" id="IPR000980">
    <property type="entry name" value="SH2"/>
</dbReference>
<feature type="region of interest" description="Disordered" evidence="4">
    <location>
        <begin position="198"/>
        <end position="234"/>
    </location>
</feature>
<dbReference type="PROSITE" id="PS50009">
    <property type="entry name" value="RASGEF_CAT"/>
    <property type="match status" value="1"/>
</dbReference>
<dbReference type="GO" id="GO:0005085">
    <property type="term" value="F:guanyl-nucleotide exchange factor activity"/>
    <property type="evidence" value="ECO:0007669"/>
    <property type="project" value="UniProtKB-KW"/>
</dbReference>
<dbReference type="SMART" id="SM00252">
    <property type="entry name" value="SH2"/>
    <property type="match status" value="1"/>
</dbReference>
<evidence type="ECO:0000256" key="1">
    <source>
        <dbReference type="ARBA" id="ARBA00022999"/>
    </source>
</evidence>
<dbReference type="GO" id="GO:0007264">
    <property type="term" value="P:small GTPase-mediated signal transduction"/>
    <property type="evidence" value="ECO:0007669"/>
    <property type="project" value="InterPro"/>
</dbReference>
<dbReference type="Pfam" id="PF00617">
    <property type="entry name" value="RasGEF"/>
    <property type="match status" value="1"/>
</dbReference>
<dbReference type="InterPro" id="IPR001895">
    <property type="entry name" value="RASGEF_cat_dom"/>
</dbReference>
<feature type="non-terminal residue" evidence="7">
    <location>
        <position position="1"/>
    </location>
</feature>
<sequence length="868" mass="95115">MSKRKLGLKWFGSLTNLTNKSTTKAALGGGEGLTGAAPGGQPEDQVQPCLRSPGYAHSSEMYTHVGTAPRRQSQKNSFRGTKEKKGKEERGEANDKRMNGGKSQWKEEEHVQHSPLLHALSSHSLTSLDQPLSPSRPLPCTPAPGVAPARSSPLTPEAQHVSQADGCVRKPSNMAASGAKAASPQDLYVPMDPIYEGAHTHKSAPTKSPRGVALKQETTKSANDSKEMDVKSLTGSADSSGEYVKFSKGKFWLEPLSENLKKQLEEELRLSSTNLKSHAWYHGPIPWEVSESLVVNHGDFLIRDSQSNRGNFVLTSNWQQKTLHFLIRKAALQPGETYPRVQYSLEEEAFESLPALVHFYVGSRAPLTQWSGAQIQRPVNRTMPLSYLETAFGAIIGSPSRHGDALCGQQNTSQTSSYSRDKRLQREAPSLRMASILLDKLPKTFLVKPSGGLQSDGLVVSAAEKPLGRRASVPVQASALPEPRSPVVPGRRKLLHGASPQRARLCGAAAGGGPAEDGGWGRVLFAGGGGGVLFQTQRVRFSPDGPRKTSRWRWGSCGGPRSCWPRWTPARQPNISPKPTARYRPPHARLPSSKNLPPKKLTSIGYFPFVFQVARILDVTPEVQKMMGVGSGMELLTLPHGQRLRLDLLERFHTMATTLAVDVLGCTGTTEERAGLLHKMIQIAAELKSTMGNMFGFAAVMRALELPQISRLEQAWTALRQRHTEGAILYEKTLRPFMKSLNEGRESCSLSNTTFPHVLPLLFLLEKSAAASEGLEPWESVEAGVDVVMFHLGAARTFAQQGGTYCSNAETKLKGFQERPEVTELFLTNFQMRLLWGSRGAEEKQALRYSKFDQVLTALSNKLEPPVR</sequence>
<accession>Q4RPN2</accession>
<gene>
    <name evidence="7" type="ORF">GSTENG00031006001</name>
</gene>
<evidence type="ECO:0000256" key="3">
    <source>
        <dbReference type="PROSITE-ProRule" id="PRU00191"/>
    </source>
</evidence>
<protein>
    <submittedName>
        <fullName evidence="7">(spotted green pufferfish) hypothetical protein</fullName>
    </submittedName>
</protein>
<feature type="domain" description="Ras-GEF" evidence="6">
    <location>
        <begin position="598"/>
        <end position="866"/>
    </location>
</feature>
<evidence type="ECO:0000256" key="2">
    <source>
        <dbReference type="PROSITE-ProRule" id="PRU00168"/>
    </source>
</evidence>
<evidence type="ECO:0000256" key="4">
    <source>
        <dbReference type="SAM" id="MobiDB-lite"/>
    </source>
</evidence>
<dbReference type="CDD" id="cd10337">
    <property type="entry name" value="SH2_BCAR3"/>
    <property type="match status" value="1"/>
</dbReference>
<feature type="compositionally biased region" description="Polar residues" evidence="4">
    <location>
        <begin position="408"/>
        <end position="418"/>
    </location>
</feature>
<dbReference type="SUPFAM" id="SSF48366">
    <property type="entry name" value="Ras GEF"/>
    <property type="match status" value="1"/>
</dbReference>
<feature type="region of interest" description="Disordered" evidence="4">
    <location>
        <begin position="17"/>
        <end position="183"/>
    </location>
</feature>
<dbReference type="FunFam" id="3.30.505.10:FF:000013">
    <property type="entry name" value="SH2 domain-containing protein 3C isoform X1"/>
    <property type="match status" value="1"/>
</dbReference>